<keyword evidence="2" id="KW-0472">Membrane</keyword>
<evidence type="ECO:0000256" key="1">
    <source>
        <dbReference type="SAM" id="Coils"/>
    </source>
</evidence>
<dbReference type="Proteomes" id="UP000054092">
    <property type="component" value="Unassembled WGS sequence"/>
</dbReference>
<protein>
    <submittedName>
        <fullName evidence="3">Uncharacterized protein</fullName>
    </submittedName>
</protein>
<evidence type="ECO:0000313" key="3">
    <source>
        <dbReference type="EMBL" id="KUK82319.1"/>
    </source>
</evidence>
<dbReference type="PATRIC" id="fig|1184387.3.peg.181"/>
<organism evidence="3 4">
    <name type="scientific">Mesotoga prima</name>
    <dbReference type="NCBI Taxonomy" id="1184387"/>
    <lineage>
        <taxon>Bacteria</taxon>
        <taxon>Thermotogati</taxon>
        <taxon>Thermotogota</taxon>
        <taxon>Thermotogae</taxon>
        <taxon>Kosmotogales</taxon>
        <taxon>Kosmotogaceae</taxon>
        <taxon>Mesotoga</taxon>
    </lineage>
</organism>
<evidence type="ECO:0000256" key="2">
    <source>
        <dbReference type="SAM" id="Phobius"/>
    </source>
</evidence>
<feature type="coiled-coil region" evidence="1">
    <location>
        <begin position="153"/>
        <end position="180"/>
    </location>
</feature>
<keyword evidence="2" id="KW-0812">Transmembrane</keyword>
<gene>
    <name evidence="3" type="ORF">XD94_0057</name>
</gene>
<name>A0A101HT40_9BACT</name>
<feature type="transmembrane region" description="Helical" evidence="2">
    <location>
        <begin position="5"/>
        <end position="21"/>
    </location>
</feature>
<proteinExistence type="predicted"/>
<feature type="transmembrane region" description="Helical" evidence="2">
    <location>
        <begin position="27"/>
        <end position="47"/>
    </location>
</feature>
<dbReference type="AlphaFoldDB" id="A0A101HT40"/>
<sequence>MKKLTVYYLVATAILFILNFAEGTYTQPIFFFLPLVIVFDYLIIMGVPGGGRSKKISAFLEDVHSVLTLTDTFNESTKGKIIDSENLKKLKEVVLSLEEKLRKPSELQRKLYIFSAYAAPLFPLAVMLSSVLVQRRTEVAAGIFSYCASGIIVALSRKAFSSLEKTIQKLNNEIRKAVDDITL</sequence>
<dbReference type="EMBL" id="LGGP01000004">
    <property type="protein sequence ID" value="KUK82319.1"/>
    <property type="molecule type" value="Genomic_DNA"/>
</dbReference>
<comment type="caution">
    <text evidence="3">The sequence shown here is derived from an EMBL/GenBank/DDBJ whole genome shotgun (WGS) entry which is preliminary data.</text>
</comment>
<reference evidence="4" key="1">
    <citation type="journal article" date="2015" name="MBio">
        <title>Genome-Resolved Metagenomic Analysis Reveals Roles for Candidate Phyla and Other Microbial Community Members in Biogeochemical Transformations in Oil Reservoirs.</title>
        <authorList>
            <person name="Hu P."/>
            <person name="Tom L."/>
            <person name="Singh A."/>
            <person name="Thomas B.C."/>
            <person name="Baker B.J."/>
            <person name="Piceno Y.M."/>
            <person name="Andersen G.L."/>
            <person name="Banfield J.F."/>
        </authorList>
    </citation>
    <scope>NUCLEOTIDE SEQUENCE [LARGE SCALE GENOMIC DNA]</scope>
</reference>
<keyword evidence="2" id="KW-1133">Transmembrane helix</keyword>
<keyword evidence="1" id="KW-0175">Coiled coil</keyword>
<feature type="transmembrane region" description="Helical" evidence="2">
    <location>
        <begin position="111"/>
        <end position="133"/>
    </location>
</feature>
<accession>A0A101HT40</accession>
<evidence type="ECO:0000313" key="4">
    <source>
        <dbReference type="Proteomes" id="UP000054092"/>
    </source>
</evidence>